<feature type="region of interest" description="Disordered" evidence="1">
    <location>
        <begin position="283"/>
        <end position="307"/>
    </location>
</feature>
<dbReference type="RefSeq" id="WP_310029502.1">
    <property type="nucleotide sequence ID" value="NZ_JAVIZN010000001.1"/>
</dbReference>
<sequence>MKLGSGVTGLLSGSSQGIALTSEVGAALGMFLEDPENASPRQLLDWGKLGTECHKLIERPLLWQQWGYEDKADAGRFIGFSVPKGETPVLSNEGPLRLLVTAALDGYLKKPELELLARHVKNGNISESELKTFLENPIAKDALPYLVELEAGSMPPFAVFSALRNNKFLSNASNWIHVSIPQKNAAFLLHIFTGRVDQDTELVDLHTLNIELRKDVLNKYFDQDIKTVMILDCDYNAAGLASDSLKQDLGHDISVSQYVKENKTMNTITHYLFSAIKRRLAEQTPPADPKLSKPEPADTQAHAANSRSMRERLLRGCQLF</sequence>
<organism evidence="2 3">
    <name type="scientific">Paraburkholderia graminis</name>
    <dbReference type="NCBI Taxonomy" id="60548"/>
    <lineage>
        <taxon>Bacteria</taxon>
        <taxon>Pseudomonadati</taxon>
        <taxon>Pseudomonadota</taxon>
        <taxon>Betaproteobacteria</taxon>
        <taxon>Burkholderiales</taxon>
        <taxon>Burkholderiaceae</taxon>
        <taxon>Paraburkholderia</taxon>
    </lineage>
</organism>
<protein>
    <submittedName>
        <fullName evidence="2">Uncharacterized protein</fullName>
    </submittedName>
</protein>
<dbReference type="Proteomes" id="UP001245184">
    <property type="component" value="Unassembled WGS sequence"/>
</dbReference>
<reference evidence="2 3" key="1">
    <citation type="submission" date="2023-08" db="EMBL/GenBank/DDBJ databases">
        <title>Genome sequencing of plant associated microbes to promote plant fitness in Sorghum bicolor and Oryza sativa.</title>
        <authorList>
            <person name="Coleman-Derr D."/>
        </authorList>
    </citation>
    <scope>NUCLEOTIDE SEQUENCE [LARGE SCALE GENOMIC DNA]</scope>
    <source>
        <strain evidence="2 3">SLBN-33</strain>
    </source>
</reference>
<dbReference type="EMBL" id="JAVIZN010000001">
    <property type="protein sequence ID" value="MDR6201337.1"/>
    <property type="molecule type" value="Genomic_DNA"/>
</dbReference>
<gene>
    <name evidence="2" type="ORF">QF025_000057</name>
</gene>
<evidence type="ECO:0000313" key="2">
    <source>
        <dbReference type="EMBL" id="MDR6201337.1"/>
    </source>
</evidence>
<evidence type="ECO:0000256" key="1">
    <source>
        <dbReference type="SAM" id="MobiDB-lite"/>
    </source>
</evidence>
<accession>A0ABD5CBH4</accession>
<proteinExistence type="predicted"/>
<dbReference type="AlphaFoldDB" id="A0ABD5CBH4"/>
<evidence type="ECO:0000313" key="3">
    <source>
        <dbReference type="Proteomes" id="UP001245184"/>
    </source>
</evidence>
<comment type="caution">
    <text evidence="2">The sequence shown here is derived from an EMBL/GenBank/DDBJ whole genome shotgun (WGS) entry which is preliminary data.</text>
</comment>
<name>A0ABD5CBH4_9BURK</name>